<feature type="domain" description="Pseudouridine synthase RsuA/RluA-like" evidence="5">
    <location>
        <begin position="105"/>
        <end position="268"/>
    </location>
</feature>
<comment type="catalytic activity">
    <reaction evidence="1">
        <text>a uridine in RNA = a pseudouridine in RNA</text>
        <dbReference type="Rhea" id="RHEA:48348"/>
        <dbReference type="Rhea" id="RHEA-COMP:12068"/>
        <dbReference type="Rhea" id="RHEA-COMP:12069"/>
        <dbReference type="ChEBI" id="CHEBI:65314"/>
        <dbReference type="ChEBI" id="CHEBI:65315"/>
    </reaction>
</comment>
<dbReference type="InterPro" id="IPR006145">
    <property type="entry name" value="PsdUridine_synth_RsuA/RluA"/>
</dbReference>
<feature type="region of interest" description="Disordered" evidence="4">
    <location>
        <begin position="1"/>
        <end position="20"/>
    </location>
</feature>
<reference evidence="6 7" key="1">
    <citation type="journal article" date="2015" name="Genome Announc.">
        <title>Virulence Factor Genes Detected in the Complete Genome Sequence of Corynebacterium uterequi DSM 45634, Isolated from the Uterus of a Maiden Mare.</title>
        <authorList>
            <person name="Ruckert C."/>
            <person name="Kriete M."/>
            <person name="Jaenicke S."/>
            <person name="Winkler A."/>
            <person name="Tauch A."/>
        </authorList>
    </citation>
    <scope>NUCLEOTIDE SEQUENCE [LARGE SCALE GENOMIC DNA]</scope>
    <source>
        <strain evidence="6 7">DSM 45634</strain>
    </source>
</reference>
<dbReference type="PATRIC" id="fig|1072256.5.peg.2120"/>
<evidence type="ECO:0000256" key="2">
    <source>
        <dbReference type="ARBA" id="ARBA00031870"/>
    </source>
</evidence>
<proteinExistence type="predicted"/>
<evidence type="ECO:0000256" key="1">
    <source>
        <dbReference type="ARBA" id="ARBA00000073"/>
    </source>
</evidence>
<dbReference type="Pfam" id="PF00849">
    <property type="entry name" value="PseudoU_synth_2"/>
    <property type="match status" value="1"/>
</dbReference>
<dbReference type="InterPro" id="IPR050188">
    <property type="entry name" value="RluA_PseudoU_synthase"/>
</dbReference>
<sequence length="318" mass="35555">MPPAPLPIRDGLNPTRARLPDDAPVTTAFDFIYHLVSTQRHRHPDDDAAAVRARFARGDVVTVGAVPLTPTTLVRPGQDVWFYRRPAPEPPVPGRLSVLWHDARLVVVDKPHFMATMPRAQHIVQTATVQLRRLLGNDDLVPAHRLDRLTAGVLVFVAAPEFRGAYQSLFARREVRKTYEAIARHDPQLAASTPLTWENHILKVTGEYQARIVDAAANARTVLRQVQPLDAVEQRELSARYGTHQPLARYLLEPHTGKTHQLRVHMNAAGVPILGDSAYPVALDAVAEDFDRPLQLISRSITFVDPVDGERRTFRSQL</sequence>
<dbReference type="PANTHER" id="PTHR21600">
    <property type="entry name" value="MITOCHONDRIAL RNA PSEUDOURIDINE SYNTHASE"/>
    <property type="match status" value="1"/>
</dbReference>
<dbReference type="InterPro" id="IPR020103">
    <property type="entry name" value="PsdUridine_synth_cat_dom_sf"/>
</dbReference>
<dbReference type="KEGG" id="cut:CUTER_10770"/>
<accession>A0A0G3HJM9</accession>
<dbReference type="GO" id="GO:0000455">
    <property type="term" value="P:enzyme-directed rRNA pseudouridine synthesis"/>
    <property type="evidence" value="ECO:0007669"/>
    <property type="project" value="TreeGrafter"/>
</dbReference>
<dbReference type="SUPFAM" id="SSF55120">
    <property type="entry name" value="Pseudouridine synthase"/>
    <property type="match status" value="1"/>
</dbReference>
<gene>
    <name evidence="6" type="ORF">CUTER_10770</name>
</gene>
<organism evidence="6 7">
    <name type="scientific">Corynebacterium uterequi</name>
    <dbReference type="NCBI Taxonomy" id="1072256"/>
    <lineage>
        <taxon>Bacteria</taxon>
        <taxon>Bacillati</taxon>
        <taxon>Actinomycetota</taxon>
        <taxon>Actinomycetes</taxon>
        <taxon>Mycobacteriales</taxon>
        <taxon>Corynebacteriaceae</taxon>
        <taxon>Corynebacterium</taxon>
    </lineage>
</organism>
<dbReference type="AlphaFoldDB" id="A0A0G3HJM9"/>
<evidence type="ECO:0000256" key="4">
    <source>
        <dbReference type="SAM" id="MobiDB-lite"/>
    </source>
</evidence>
<keyword evidence="6" id="KW-0413">Isomerase</keyword>
<evidence type="ECO:0000256" key="3">
    <source>
        <dbReference type="ARBA" id="ARBA00033164"/>
    </source>
</evidence>
<evidence type="ECO:0000313" key="7">
    <source>
        <dbReference type="Proteomes" id="UP000035548"/>
    </source>
</evidence>
<keyword evidence="7" id="KW-1185">Reference proteome</keyword>
<dbReference type="GO" id="GO:0003723">
    <property type="term" value="F:RNA binding"/>
    <property type="evidence" value="ECO:0007669"/>
    <property type="project" value="InterPro"/>
</dbReference>
<reference evidence="7" key="2">
    <citation type="submission" date="2015-05" db="EMBL/GenBank/DDBJ databases">
        <title>Complete genome sequence of Corynebacterium uterequi DSM 45634, isolated from the uterus of a maiden mare.</title>
        <authorList>
            <person name="Ruckert C."/>
            <person name="Albersmeier A."/>
            <person name="Winkler A."/>
            <person name="Tauch A."/>
        </authorList>
    </citation>
    <scope>NUCLEOTIDE SEQUENCE [LARGE SCALE GENOMIC DNA]</scope>
    <source>
        <strain evidence="7">DSM 45634</strain>
    </source>
</reference>
<evidence type="ECO:0000313" key="6">
    <source>
        <dbReference type="EMBL" id="AKK12118.1"/>
    </source>
</evidence>
<dbReference type="Gene3D" id="3.30.2350.10">
    <property type="entry name" value="Pseudouridine synthase"/>
    <property type="match status" value="1"/>
</dbReference>
<dbReference type="PANTHER" id="PTHR21600:SF84">
    <property type="entry name" value="PSEUDOURIDINE SYNTHASE RSUA_RLUA-LIKE DOMAIN-CONTAINING PROTEIN"/>
    <property type="match status" value="1"/>
</dbReference>
<evidence type="ECO:0000259" key="5">
    <source>
        <dbReference type="Pfam" id="PF00849"/>
    </source>
</evidence>
<dbReference type="EMBL" id="CP011546">
    <property type="protein sequence ID" value="AKK12118.1"/>
    <property type="molecule type" value="Genomic_DNA"/>
</dbReference>
<dbReference type="GO" id="GO:0009982">
    <property type="term" value="F:pseudouridine synthase activity"/>
    <property type="evidence" value="ECO:0007669"/>
    <property type="project" value="InterPro"/>
</dbReference>
<protein>
    <recommendedName>
        <fullName evidence="2">RNA pseudouridylate synthase</fullName>
    </recommendedName>
    <alternativeName>
        <fullName evidence="3">RNA-uridine isomerase</fullName>
    </alternativeName>
</protein>
<dbReference type="STRING" id="1072256.CUTER_10770"/>
<dbReference type="GO" id="GO:0140098">
    <property type="term" value="F:catalytic activity, acting on RNA"/>
    <property type="evidence" value="ECO:0007669"/>
    <property type="project" value="UniProtKB-ARBA"/>
</dbReference>
<name>A0A0G3HJM9_9CORY</name>
<dbReference type="OrthoDB" id="9807829at2"/>
<dbReference type="RefSeq" id="WP_047260384.1">
    <property type="nucleotide sequence ID" value="NZ_CP011546.1"/>
</dbReference>
<dbReference type="Proteomes" id="UP000035548">
    <property type="component" value="Chromosome"/>
</dbReference>